<accession>A0A5B8VMI1</accession>
<dbReference type="Pfam" id="PF11236">
    <property type="entry name" value="DUF3037"/>
    <property type="match status" value="1"/>
</dbReference>
<name>A0A5B8VMI1_9BACT</name>
<gene>
    <name evidence="1" type="ORF">FSB73_14750</name>
</gene>
<dbReference type="AlphaFoldDB" id="A0A5B8VMI1"/>
<dbReference type="Proteomes" id="UP000321291">
    <property type="component" value="Chromosome"/>
</dbReference>
<dbReference type="RefSeq" id="WP_146783755.1">
    <property type="nucleotide sequence ID" value="NZ_CP042434.1"/>
</dbReference>
<dbReference type="EMBL" id="CP042434">
    <property type="protein sequence ID" value="QEC72747.1"/>
    <property type="molecule type" value="Genomic_DNA"/>
</dbReference>
<reference evidence="1 2" key="1">
    <citation type="journal article" date="2017" name="Int. J. Syst. Evol. Microbiol.">
        <title>Arachidicoccus ginsenosidivorans sp. nov., with ginsenoside-converting activity isolated from ginseng cultivating soil.</title>
        <authorList>
            <person name="Siddiqi M.Z."/>
            <person name="Aslam Z."/>
            <person name="Im W.T."/>
        </authorList>
    </citation>
    <scope>NUCLEOTIDE SEQUENCE [LARGE SCALE GENOMIC DNA]</scope>
    <source>
        <strain evidence="1 2">Gsoil 809</strain>
    </source>
</reference>
<evidence type="ECO:0000313" key="1">
    <source>
        <dbReference type="EMBL" id="QEC72747.1"/>
    </source>
</evidence>
<evidence type="ECO:0000313" key="2">
    <source>
        <dbReference type="Proteomes" id="UP000321291"/>
    </source>
</evidence>
<sequence length="100" mass="11471">MVYCKATGYLDCKYHLNLERIHCLAVNEINTKEITAHLNSFVAIARGEKSEHPVSKLDPASRFRWLTAIRSTIIQSSRIHPGRAMDPKKAFQDLFEKMVL</sequence>
<dbReference type="InterPro" id="IPR021398">
    <property type="entry name" value="DUF3037"/>
</dbReference>
<dbReference type="OrthoDB" id="9803207at2"/>
<proteinExistence type="predicted"/>
<protein>
    <submittedName>
        <fullName evidence="1">DUF3037 domain-containing protein</fullName>
    </submittedName>
</protein>
<keyword evidence="2" id="KW-1185">Reference proteome</keyword>
<dbReference type="KEGG" id="agi:FSB73_14750"/>
<organism evidence="1 2">
    <name type="scientific">Arachidicoccus ginsenosidivorans</name>
    <dbReference type="NCBI Taxonomy" id="496057"/>
    <lineage>
        <taxon>Bacteria</taxon>
        <taxon>Pseudomonadati</taxon>
        <taxon>Bacteroidota</taxon>
        <taxon>Chitinophagia</taxon>
        <taxon>Chitinophagales</taxon>
        <taxon>Chitinophagaceae</taxon>
        <taxon>Arachidicoccus</taxon>
    </lineage>
</organism>